<dbReference type="Gene3D" id="2.120.10.80">
    <property type="entry name" value="Kelch-type beta propeller"/>
    <property type="match status" value="2"/>
</dbReference>
<dbReference type="OrthoDB" id="432528at2759"/>
<dbReference type="AlphaFoldDB" id="A0A9P6QN79"/>
<name>A0A9P6QN79_9FUNG</name>
<comment type="caution">
    <text evidence="1">The sequence shown here is derived from an EMBL/GenBank/DDBJ whole genome shotgun (WGS) entry which is preliminary data.</text>
</comment>
<gene>
    <name evidence="1" type="ORF">BGZ97_007468</name>
</gene>
<accession>A0A9P6QN79</accession>
<dbReference type="Proteomes" id="UP000823405">
    <property type="component" value="Unassembled WGS sequence"/>
</dbReference>
<reference evidence="1" key="1">
    <citation type="journal article" date="2020" name="Fungal Divers.">
        <title>Resolving the Mortierellaceae phylogeny through synthesis of multi-gene phylogenetics and phylogenomics.</title>
        <authorList>
            <person name="Vandepol N."/>
            <person name="Liber J."/>
            <person name="Desiro A."/>
            <person name="Na H."/>
            <person name="Kennedy M."/>
            <person name="Barry K."/>
            <person name="Grigoriev I.V."/>
            <person name="Miller A.N."/>
            <person name="O'Donnell K."/>
            <person name="Stajich J.E."/>
            <person name="Bonito G."/>
        </authorList>
    </citation>
    <scope>NUCLEOTIDE SEQUENCE</scope>
    <source>
        <strain evidence="1">NVP60</strain>
    </source>
</reference>
<proteinExistence type="predicted"/>
<evidence type="ECO:0000313" key="1">
    <source>
        <dbReference type="EMBL" id="KAG0286344.1"/>
    </source>
</evidence>
<dbReference type="EMBL" id="JAAAIN010003324">
    <property type="protein sequence ID" value="KAG0286344.1"/>
    <property type="molecule type" value="Genomic_DNA"/>
</dbReference>
<sequence length="260" mass="28407">MLRGVASATAPNMVYYPAYATVGENTLYIQGGANVANPSLKYNQFFSLDLSRSWNTSNPPWAEVTVTGIPARLKAAFHSMSLSKDSKTLTIWDMYSSPPYSVNYHLDTKKWETLPVPSIQQPFVSNICKAATDPTTDRVYIPGGSDTSMIAYDPSSKASSTIPMPSGGTSLTWSKYTFAWNDVRQSFFYFGGYESPANSYFYEYAPAAATWTAMASSGSVPPIVSDCCMVSAYNGAKMIVFGGMSIMGRFWSVCSITFDP</sequence>
<evidence type="ECO:0000313" key="2">
    <source>
        <dbReference type="Proteomes" id="UP000823405"/>
    </source>
</evidence>
<dbReference type="InterPro" id="IPR015915">
    <property type="entry name" value="Kelch-typ_b-propeller"/>
</dbReference>
<evidence type="ECO:0008006" key="3">
    <source>
        <dbReference type="Google" id="ProtNLM"/>
    </source>
</evidence>
<organism evidence="1 2">
    <name type="scientific">Linnemannia gamsii</name>
    <dbReference type="NCBI Taxonomy" id="64522"/>
    <lineage>
        <taxon>Eukaryota</taxon>
        <taxon>Fungi</taxon>
        <taxon>Fungi incertae sedis</taxon>
        <taxon>Mucoromycota</taxon>
        <taxon>Mortierellomycotina</taxon>
        <taxon>Mortierellomycetes</taxon>
        <taxon>Mortierellales</taxon>
        <taxon>Mortierellaceae</taxon>
        <taxon>Linnemannia</taxon>
    </lineage>
</organism>
<dbReference type="SUPFAM" id="SSF117281">
    <property type="entry name" value="Kelch motif"/>
    <property type="match status" value="1"/>
</dbReference>
<keyword evidence="2" id="KW-1185">Reference proteome</keyword>
<protein>
    <recommendedName>
        <fullName evidence="3">Kelch repeat protein</fullName>
    </recommendedName>
</protein>